<dbReference type="Pfam" id="PF20437">
    <property type="entry name" value="LonC_helical"/>
    <property type="match status" value="1"/>
</dbReference>
<keyword evidence="2" id="KW-0378">Hydrolase</keyword>
<evidence type="ECO:0000256" key="1">
    <source>
        <dbReference type="ARBA" id="ARBA00022670"/>
    </source>
</evidence>
<dbReference type="InterPro" id="IPR027065">
    <property type="entry name" value="Lon_Prtase"/>
</dbReference>
<dbReference type="Gene3D" id="1.10.8.60">
    <property type="match status" value="1"/>
</dbReference>
<dbReference type="EC" id="3.4.21.53" evidence="2"/>
<evidence type="ECO:0000256" key="3">
    <source>
        <dbReference type="SAM" id="MobiDB-lite"/>
    </source>
</evidence>
<dbReference type="InterPro" id="IPR041699">
    <property type="entry name" value="AAA_32"/>
</dbReference>
<evidence type="ECO:0000313" key="5">
    <source>
        <dbReference type="EMBL" id="GGJ41960.1"/>
    </source>
</evidence>
<dbReference type="InterPro" id="IPR014721">
    <property type="entry name" value="Ribsml_uS5_D2-typ_fold_subgr"/>
</dbReference>
<gene>
    <name evidence="5" type="ORF">GCM10011320_56940</name>
</gene>
<dbReference type="Gene3D" id="3.30.230.10">
    <property type="match status" value="1"/>
</dbReference>
<proteinExistence type="inferred from homology"/>
<evidence type="ECO:0000259" key="4">
    <source>
        <dbReference type="PROSITE" id="PS51786"/>
    </source>
</evidence>
<keyword evidence="2" id="KW-0720">Serine protease</keyword>
<organism evidence="5 6">
    <name type="scientific">Neoroseomonas lacus</name>
    <dbReference type="NCBI Taxonomy" id="287609"/>
    <lineage>
        <taxon>Bacteria</taxon>
        <taxon>Pseudomonadati</taxon>
        <taxon>Pseudomonadota</taxon>
        <taxon>Alphaproteobacteria</taxon>
        <taxon>Acetobacterales</taxon>
        <taxon>Acetobacteraceae</taxon>
        <taxon>Neoroseomonas</taxon>
    </lineage>
</organism>
<dbReference type="Pfam" id="PF20436">
    <property type="entry name" value="LonB_AAA-LID"/>
    <property type="match status" value="1"/>
</dbReference>
<dbReference type="EMBL" id="BMKW01000022">
    <property type="protein sequence ID" value="GGJ41960.1"/>
    <property type="molecule type" value="Genomic_DNA"/>
</dbReference>
<dbReference type="AlphaFoldDB" id="A0A917L6D6"/>
<comment type="similarity">
    <text evidence="2">Belongs to the peptidase S16 family.</text>
</comment>
<reference evidence="5" key="1">
    <citation type="journal article" date="2014" name="Int. J. Syst. Evol. Microbiol.">
        <title>Complete genome sequence of Corynebacterium casei LMG S-19264T (=DSM 44701T), isolated from a smear-ripened cheese.</title>
        <authorList>
            <consortium name="US DOE Joint Genome Institute (JGI-PGF)"/>
            <person name="Walter F."/>
            <person name="Albersmeier A."/>
            <person name="Kalinowski J."/>
            <person name="Ruckert C."/>
        </authorList>
    </citation>
    <scope>NUCLEOTIDE SEQUENCE</scope>
    <source>
        <strain evidence="5">CGMCC 1.3617</strain>
    </source>
</reference>
<feature type="domain" description="Lon proteolytic" evidence="4">
    <location>
        <begin position="582"/>
        <end position="777"/>
    </location>
</feature>
<dbReference type="GO" id="GO:0004176">
    <property type="term" value="F:ATP-dependent peptidase activity"/>
    <property type="evidence" value="ECO:0007669"/>
    <property type="project" value="UniProtKB-UniRule"/>
</dbReference>
<dbReference type="PANTHER" id="PTHR10046">
    <property type="entry name" value="ATP DEPENDENT LON PROTEASE FAMILY MEMBER"/>
    <property type="match status" value="1"/>
</dbReference>
<evidence type="ECO:0000313" key="6">
    <source>
        <dbReference type="Proteomes" id="UP000661507"/>
    </source>
</evidence>
<keyword evidence="1 2" id="KW-0645">Protease</keyword>
<dbReference type="SUPFAM" id="SSF54211">
    <property type="entry name" value="Ribosomal protein S5 domain 2-like"/>
    <property type="match status" value="1"/>
</dbReference>
<comment type="caution">
    <text evidence="5">The sequence shown here is derived from an EMBL/GenBank/DDBJ whole genome shotgun (WGS) entry which is preliminary data.</text>
</comment>
<dbReference type="Proteomes" id="UP000661507">
    <property type="component" value="Unassembled WGS sequence"/>
</dbReference>
<dbReference type="GO" id="GO:0006508">
    <property type="term" value="P:proteolysis"/>
    <property type="evidence" value="ECO:0007669"/>
    <property type="project" value="UniProtKB-KW"/>
</dbReference>
<feature type="region of interest" description="Disordered" evidence="3">
    <location>
        <begin position="1"/>
        <end position="20"/>
    </location>
</feature>
<accession>A0A917L6D6</accession>
<dbReference type="InterPro" id="IPR046843">
    <property type="entry name" value="LonB_AAA-LID"/>
</dbReference>
<comment type="catalytic activity">
    <reaction evidence="2">
        <text>Hydrolysis of proteins in presence of ATP.</text>
        <dbReference type="EC" id="3.4.21.53"/>
    </reaction>
</comment>
<evidence type="ECO:0000256" key="2">
    <source>
        <dbReference type="PROSITE-ProRule" id="PRU01122"/>
    </source>
</evidence>
<feature type="active site" evidence="2">
    <location>
        <position position="672"/>
    </location>
</feature>
<feature type="active site" evidence="2">
    <location>
        <position position="715"/>
    </location>
</feature>
<dbReference type="InterPro" id="IPR008269">
    <property type="entry name" value="Lon_proteolytic"/>
</dbReference>
<protein>
    <recommendedName>
        <fullName evidence="2">endopeptidase La</fullName>
        <ecNumber evidence="2">3.4.21.53</ecNumber>
    </recommendedName>
</protein>
<dbReference type="GO" id="GO:0005524">
    <property type="term" value="F:ATP binding"/>
    <property type="evidence" value="ECO:0007669"/>
    <property type="project" value="InterPro"/>
</dbReference>
<dbReference type="InterPro" id="IPR027417">
    <property type="entry name" value="P-loop_NTPase"/>
</dbReference>
<keyword evidence="6" id="KW-1185">Reference proteome</keyword>
<reference evidence="5" key="2">
    <citation type="submission" date="2020-09" db="EMBL/GenBank/DDBJ databases">
        <authorList>
            <person name="Sun Q."/>
            <person name="Zhou Y."/>
        </authorList>
    </citation>
    <scope>NUCLEOTIDE SEQUENCE</scope>
    <source>
        <strain evidence="5">CGMCC 1.3617</strain>
    </source>
</reference>
<dbReference type="PROSITE" id="PS51786">
    <property type="entry name" value="LON_PROTEOLYTIC"/>
    <property type="match status" value="1"/>
</dbReference>
<dbReference type="SUPFAM" id="SSF52540">
    <property type="entry name" value="P-loop containing nucleoside triphosphate hydrolases"/>
    <property type="match status" value="1"/>
</dbReference>
<dbReference type="Gene3D" id="3.40.50.300">
    <property type="entry name" value="P-loop containing nucleotide triphosphate hydrolases"/>
    <property type="match status" value="2"/>
</dbReference>
<dbReference type="GO" id="GO:0004252">
    <property type="term" value="F:serine-type endopeptidase activity"/>
    <property type="evidence" value="ECO:0007669"/>
    <property type="project" value="UniProtKB-UniRule"/>
</dbReference>
<dbReference type="Pfam" id="PF13654">
    <property type="entry name" value="AAA_32"/>
    <property type="match status" value="1"/>
</dbReference>
<dbReference type="InterPro" id="IPR020568">
    <property type="entry name" value="Ribosomal_Su5_D2-typ_SF"/>
</dbReference>
<sequence>MSAGEENGEQAMTATGAAEHAGPLPPASLYRAADLSAMAFTTTDDLEPLQALAAQDRAHEAIRLGTSIATRGFNIFAIGQGDGRISESIKSLLTEAAAQRMAPNDWVYVNNFAAPHHPLAIALPPGRAPAFDTAAVQLLDDLRAALPAVFESEDYQRRRGAIDSSFHGQAERAFEALGTKATAKGVAILRTPMGFAVAPTQDGKVVTPDEFATWPEERQRTVRETVGQTEKELEETLRSIPRIEKERRDAVRALDRETAKVVIDQAIAEASSPFVDLPRVIEYFAAAHADLLENVHLFLETGTQGPEGMPAGLRIGTSFDRYDVNVLVSQPADGHGAPVVEELHPTLSNLVGRIEHLSVQGALVTNFRMIKAGALHRANGGTLIIDARALLTEPFSWAALKRALVQNHIAIEDVAQFIGLTTTVSLEPDPIALDCKIVLVGERLIYYLLAELDPDLERHFKVLADFDDDMPRSLETEAMLARMVATVARREQLRPLDHGAVARVVEYAARLSDDSARLTLLMERLRDLMAEASHWAATAGHDAIGRDDVERAIREQRRRVARPEERSREAILRDIALIDTTGERIGQVNGLSVLSLGAHAFGRPSRITARVRAGGGRILDIEREVKLGGPLHSKGVLILSGFLAGRFALDAPISLQASLVFEQSYGGVEGDSASTAELLTLLSALAELPVRQDLAITGSVNQHGDIQAIGGVNEKIEGFFDLCHARGLTGTQGVLIPQANVQHLMLRADVVEACAAGRFAIHAVRHVDEAAALIMGQPAGARAADGTYPEGSVNGLVEAKLRRFATLRRNMEGGPAAEAEERQ</sequence>
<dbReference type="GO" id="GO:0030163">
    <property type="term" value="P:protein catabolic process"/>
    <property type="evidence" value="ECO:0007669"/>
    <property type="project" value="InterPro"/>
</dbReference>
<dbReference type="InterPro" id="IPR046844">
    <property type="entry name" value="Lon-like_helical"/>
</dbReference>
<dbReference type="Pfam" id="PF05362">
    <property type="entry name" value="Lon_C"/>
    <property type="match status" value="1"/>
</dbReference>
<name>A0A917L6D6_9PROT</name>